<evidence type="ECO:0000313" key="2">
    <source>
        <dbReference type="EMBL" id="VDM80967.1"/>
    </source>
</evidence>
<keyword evidence="3" id="KW-1185">Reference proteome</keyword>
<dbReference type="EMBL" id="UYYB01110909">
    <property type="protein sequence ID" value="VDM80967.1"/>
    <property type="molecule type" value="Genomic_DNA"/>
</dbReference>
<keyword evidence="1" id="KW-0472">Membrane</keyword>
<gene>
    <name evidence="2" type="ORF">SVUK_LOCUS15965</name>
</gene>
<sequence length="96" mass="10917">MKNIEGHVYARRLVIQHMRTQAASLEYNEGVGTTRDENEWRGPAGQRVAPNVDIVDARPWPRPSCFRRQARSTRARVCVSVGLVVEVSVFSSYMEN</sequence>
<evidence type="ECO:0000256" key="1">
    <source>
        <dbReference type="SAM" id="Phobius"/>
    </source>
</evidence>
<dbReference type="AlphaFoldDB" id="A0A3P7JXG1"/>
<reference evidence="2 3" key="1">
    <citation type="submission" date="2018-11" db="EMBL/GenBank/DDBJ databases">
        <authorList>
            <consortium name="Pathogen Informatics"/>
        </authorList>
    </citation>
    <scope>NUCLEOTIDE SEQUENCE [LARGE SCALE GENOMIC DNA]</scope>
</reference>
<protein>
    <submittedName>
        <fullName evidence="2">Uncharacterized protein</fullName>
    </submittedName>
</protein>
<proteinExistence type="predicted"/>
<dbReference type="Proteomes" id="UP000270094">
    <property type="component" value="Unassembled WGS sequence"/>
</dbReference>
<keyword evidence="1" id="KW-1133">Transmembrane helix</keyword>
<name>A0A3P7JXG1_STRVU</name>
<organism evidence="2 3">
    <name type="scientific">Strongylus vulgaris</name>
    <name type="common">Blood worm</name>
    <dbReference type="NCBI Taxonomy" id="40348"/>
    <lineage>
        <taxon>Eukaryota</taxon>
        <taxon>Metazoa</taxon>
        <taxon>Ecdysozoa</taxon>
        <taxon>Nematoda</taxon>
        <taxon>Chromadorea</taxon>
        <taxon>Rhabditida</taxon>
        <taxon>Rhabditina</taxon>
        <taxon>Rhabditomorpha</taxon>
        <taxon>Strongyloidea</taxon>
        <taxon>Strongylidae</taxon>
        <taxon>Strongylus</taxon>
    </lineage>
</organism>
<evidence type="ECO:0000313" key="3">
    <source>
        <dbReference type="Proteomes" id="UP000270094"/>
    </source>
</evidence>
<accession>A0A3P7JXG1</accession>
<keyword evidence="1" id="KW-0812">Transmembrane</keyword>
<feature type="transmembrane region" description="Helical" evidence="1">
    <location>
        <begin position="77"/>
        <end position="94"/>
    </location>
</feature>